<dbReference type="GO" id="GO:0055038">
    <property type="term" value="C:recycling endosome membrane"/>
    <property type="evidence" value="ECO:0007669"/>
    <property type="project" value="TreeGrafter"/>
</dbReference>
<evidence type="ECO:0000256" key="2">
    <source>
        <dbReference type="ARBA" id="ARBA00022692"/>
    </source>
</evidence>
<comment type="similarity">
    <text evidence="5">Belongs to the SCAMP family.</text>
</comment>
<evidence type="ECO:0000256" key="3">
    <source>
        <dbReference type="ARBA" id="ARBA00022989"/>
    </source>
</evidence>
<dbReference type="GO" id="GO:0015031">
    <property type="term" value="P:protein transport"/>
    <property type="evidence" value="ECO:0007669"/>
    <property type="project" value="InterPro"/>
</dbReference>
<keyword evidence="4 5" id="KW-0472">Membrane</keyword>
<sequence>MGNKLSQESRFHLESLSIVKHIHQQYYTDSEGRNHKQVCIIQETRILKGNAKDSIYNKEKEGCHTSVTAGNVCTHQPSAKRDLRISFNRKDLSAPLAVTVDSITRQDNWPPLPSAFPVGPCFYQDINVDIPLEFQKIVRMLYYLWMFHALMLLLNILGSLGLFIQFQESSTFGLAILYFFIFTPFSYVCWFRPVYKAFRNDSSFNFMVFFFVFSAQLVVSIINAIGIPGMGSCGVLLGISCVNSPGVETKIVGAAVLVVAAGWVALALADFIAITEVHRIYRSTGASFAKAQAEFSQGVMRNEHVQNVTANAASAAVRNQFGGPTTPGGNTSSPRF</sequence>
<comment type="subcellular location">
    <subcellularLocation>
        <location evidence="1 5">Membrane</location>
        <topology evidence="1 5">Multi-pass membrane protein</topology>
    </subcellularLocation>
</comment>
<comment type="caution">
    <text evidence="6">The sequence shown here is derived from an EMBL/GenBank/DDBJ whole genome shotgun (WGS) entry which is preliminary data.</text>
</comment>
<evidence type="ECO:0000256" key="5">
    <source>
        <dbReference type="RuleBase" id="RU363122"/>
    </source>
</evidence>
<feature type="transmembrane region" description="Helical" evidence="5">
    <location>
        <begin position="251"/>
        <end position="273"/>
    </location>
</feature>
<accession>A0AAW0WIP9</accession>
<keyword evidence="5" id="KW-0813">Transport</keyword>
<dbReference type="EMBL" id="JARKIK010000076">
    <property type="protein sequence ID" value="KAK8727195.1"/>
    <property type="molecule type" value="Genomic_DNA"/>
</dbReference>
<dbReference type="InterPro" id="IPR007273">
    <property type="entry name" value="SCAMP"/>
</dbReference>
<proteinExistence type="inferred from homology"/>
<gene>
    <name evidence="6" type="ORF">OTU49_009745</name>
</gene>
<evidence type="ECO:0000256" key="1">
    <source>
        <dbReference type="ARBA" id="ARBA00004141"/>
    </source>
</evidence>
<organism evidence="6 7">
    <name type="scientific">Cherax quadricarinatus</name>
    <name type="common">Australian red claw crayfish</name>
    <dbReference type="NCBI Taxonomy" id="27406"/>
    <lineage>
        <taxon>Eukaryota</taxon>
        <taxon>Metazoa</taxon>
        <taxon>Ecdysozoa</taxon>
        <taxon>Arthropoda</taxon>
        <taxon>Crustacea</taxon>
        <taxon>Multicrustacea</taxon>
        <taxon>Malacostraca</taxon>
        <taxon>Eumalacostraca</taxon>
        <taxon>Eucarida</taxon>
        <taxon>Decapoda</taxon>
        <taxon>Pleocyemata</taxon>
        <taxon>Astacidea</taxon>
        <taxon>Parastacoidea</taxon>
        <taxon>Parastacidae</taxon>
        <taxon>Cherax</taxon>
    </lineage>
</organism>
<dbReference type="PANTHER" id="PTHR10687">
    <property type="entry name" value="SECRETORY CARRIER-ASSOCIATED MEMBRANE PROTEIN SCAMP"/>
    <property type="match status" value="1"/>
</dbReference>
<feature type="transmembrane region" description="Helical" evidence="5">
    <location>
        <begin position="172"/>
        <end position="191"/>
    </location>
</feature>
<dbReference type="AlphaFoldDB" id="A0AAW0WIP9"/>
<keyword evidence="2 5" id="KW-0812">Transmembrane</keyword>
<keyword evidence="7" id="KW-1185">Reference proteome</keyword>
<keyword evidence="3 5" id="KW-1133">Transmembrane helix</keyword>
<protein>
    <recommendedName>
        <fullName evidence="5">Secretory carrier-associated membrane protein</fullName>
        <shortName evidence="5">Secretory carrier membrane protein</shortName>
    </recommendedName>
</protein>
<evidence type="ECO:0000313" key="7">
    <source>
        <dbReference type="Proteomes" id="UP001445076"/>
    </source>
</evidence>
<dbReference type="Pfam" id="PF04144">
    <property type="entry name" value="SCAMP"/>
    <property type="match status" value="1"/>
</dbReference>
<dbReference type="Proteomes" id="UP001445076">
    <property type="component" value="Unassembled WGS sequence"/>
</dbReference>
<dbReference type="GO" id="GO:0032588">
    <property type="term" value="C:trans-Golgi network membrane"/>
    <property type="evidence" value="ECO:0007669"/>
    <property type="project" value="TreeGrafter"/>
</dbReference>
<feature type="transmembrane region" description="Helical" evidence="5">
    <location>
        <begin position="142"/>
        <end position="166"/>
    </location>
</feature>
<dbReference type="PANTHER" id="PTHR10687:SF2">
    <property type="entry name" value="SECRETORY CARRIER-ASSOCIATED MEMBRANE PROTEIN"/>
    <property type="match status" value="1"/>
</dbReference>
<name>A0AAW0WIP9_CHEQU</name>
<feature type="transmembrane region" description="Helical" evidence="5">
    <location>
        <begin position="203"/>
        <end position="231"/>
    </location>
</feature>
<evidence type="ECO:0000256" key="4">
    <source>
        <dbReference type="ARBA" id="ARBA00023136"/>
    </source>
</evidence>
<reference evidence="6 7" key="1">
    <citation type="journal article" date="2024" name="BMC Genomics">
        <title>Genome assembly of redclaw crayfish (Cherax quadricarinatus) provides insights into its immune adaptation and hypoxia tolerance.</title>
        <authorList>
            <person name="Liu Z."/>
            <person name="Zheng J."/>
            <person name="Li H."/>
            <person name="Fang K."/>
            <person name="Wang S."/>
            <person name="He J."/>
            <person name="Zhou D."/>
            <person name="Weng S."/>
            <person name="Chi M."/>
            <person name="Gu Z."/>
            <person name="He J."/>
            <person name="Li F."/>
            <person name="Wang M."/>
        </authorList>
    </citation>
    <scope>NUCLEOTIDE SEQUENCE [LARGE SCALE GENOMIC DNA]</scope>
    <source>
        <strain evidence="6">ZL_2023a</strain>
    </source>
</reference>
<evidence type="ECO:0000313" key="6">
    <source>
        <dbReference type="EMBL" id="KAK8727195.1"/>
    </source>
</evidence>